<gene>
    <name evidence="2" type="ORF">K443DRAFT_196873</name>
</gene>
<accession>A0A0C9XS63</accession>
<organism evidence="2 3">
    <name type="scientific">Laccaria amethystina LaAM-08-1</name>
    <dbReference type="NCBI Taxonomy" id="1095629"/>
    <lineage>
        <taxon>Eukaryota</taxon>
        <taxon>Fungi</taxon>
        <taxon>Dikarya</taxon>
        <taxon>Basidiomycota</taxon>
        <taxon>Agaricomycotina</taxon>
        <taxon>Agaricomycetes</taxon>
        <taxon>Agaricomycetidae</taxon>
        <taxon>Agaricales</taxon>
        <taxon>Agaricineae</taxon>
        <taxon>Hydnangiaceae</taxon>
        <taxon>Laccaria</taxon>
    </lineage>
</organism>
<dbReference type="EMBL" id="KN838662">
    <property type="protein sequence ID" value="KIJ98767.1"/>
    <property type="molecule type" value="Genomic_DNA"/>
</dbReference>
<reference evidence="2 3" key="1">
    <citation type="submission" date="2014-04" db="EMBL/GenBank/DDBJ databases">
        <authorList>
            <consortium name="DOE Joint Genome Institute"/>
            <person name="Kuo A."/>
            <person name="Kohler A."/>
            <person name="Nagy L.G."/>
            <person name="Floudas D."/>
            <person name="Copeland A."/>
            <person name="Barry K.W."/>
            <person name="Cichocki N."/>
            <person name="Veneault-Fourrey C."/>
            <person name="LaButti K."/>
            <person name="Lindquist E.A."/>
            <person name="Lipzen A."/>
            <person name="Lundell T."/>
            <person name="Morin E."/>
            <person name="Murat C."/>
            <person name="Sun H."/>
            <person name="Tunlid A."/>
            <person name="Henrissat B."/>
            <person name="Grigoriev I.V."/>
            <person name="Hibbett D.S."/>
            <person name="Martin F."/>
            <person name="Nordberg H.P."/>
            <person name="Cantor M.N."/>
            <person name="Hua S.X."/>
        </authorList>
    </citation>
    <scope>NUCLEOTIDE SEQUENCE [LARGE SCALE GENOMIC DNA]</scope>
    <source>
        <strain evidence="2 3">LaAM-08-1</strain>
    </source>
</reference>
<dbReference type="Proteomes" id="UP000054477">
    <property type="component" value="Unassembled WGS sequence"/>
</dbReference>
<feature type="region of interest" description="Disordered" evidence="1">
    <location>
        <begin position="1"/>
        <end position="43"/>
    </location>
</feature>
<name>A0A0C9XS63_9AGAR</name>
<protein>
    <submittedName>
        <fullName evidence="2">Uncharacterized protein</fullName>
    </submittedName>
</protein>
<dbReference type="AlphaFoldDB" id="A0A0C9XS63"/>
<evidence type="ECO:0000313" key="2">
    <source>
        <dbReference type="EMBL" id="KIJ98767.1"/>
    </source>
</evidence>
<reference evidence="3" key="2">
    <citation type="submission" date="2015-01" db="EMBL/GenBank/DDBJ databases">
        <title>Evolutionary Origins and Diversification of the Mycorrhizal Mutualists.</title>
        <authorList>
            <consortium name="DOE Joint Genome Institute"/>
            <consortium name="Mycorrhizal Genomics Consortium"/>
            <person name="Kohler A."/>
            <person name="Kuo A."/>
            <person name="Nagy L.G."/>
            <person name="Floudas D."/>
            <person name="Copeland A."/>
            <person name="Barry K.W."/>
            <person name="Cichocki N."/>
            <person name="Veneault-Fourrey C."/>
            <person name="LaButti K."/>
            <person name="Lindquist E.A."/>
            <person name="Lipzen A."/>
            <person name="Lundell T."/>
            <person name="Morin E."/>
            <person name="Murat C."/>
            <person name="Riley R."/>
            <person name="Ohm R."/>
            <person name="Sun H."/>
            <person name="Tunlid A."/>
            <person name="Henrissat B."/>
            <person name="Grigoriev I.V."/>
            <person name="Hibbett D.S."/>
            <person name="Martin F."/>
        </authorList>
    </citation>
    <scope>NUCLEOTIDE SEQUENCE [LARGE SCALE GENOMIC DNA]</scope>
    <source>
        <strain evidence="3">LaAM-08-1</strain>
    </source>
</reference>
<dbReference type="HOGENOM" id="CLU_2373101_0_0_1"/>
<proteinExistence type="predicted"/>
<evidence type="ECO:0000256" key="1">
    <source>
        <dbReference type="SAM" id="MobiDB-lite"/>
    </source>
</evidence>
<sequence length="95" mass="10372">MDTHLPVLSSLRTRAATSSQSNYGATRSSGSSRTKLESNAAEPNRFMRQGDSFALTFVSMTHKLDLLNLGAFGLQRTIAFLRGSDPQFNLCSSEL</sequence>
<evidence type="ECO:0000313" key="3">
    <source>
        <dbReference type="Proteomes" id="UP000054477"/>
    </source>
</evidence>
<feature type="compositionally biased region" description="Polar residues" evidence="1">
    <location>
        <begin position="10"/>
        <end position="33"/>
    </location>
</feature>
<keyword evidence="3" id="KW-1185">Reference proteome</keyword>